<keyword evidence="4" id="KW-1185">Reference proteome</keyword>
<proteinExistence type="predicted"/>
<dbReference type="Proteomes" id="UP001642483">
    <property type="component" value="Unassembled WGS sequence"/>
</dbReference>
<protein>
    <recommendedName>
        <fullName evidence="5">C-type lectin domain-containing protein</fullName>
    </recommendedName>
</protein>
<feature type="signal peptide" evidence="2">
    <location>
        <begin position="1"/>
        <end position="17"/>
    </location>
</feature>
<evidence type="ECO:0000313" key="4">
    <source>
        <dbReference type="Proteomes" id="UP001642483"/>
    </source>
</evidence>
<evidence type="ECO:0008006" key="5">
    <source>
        <dbReference type="Google" id="ProtNLM"/>
    </source>
</evidence>
<evidence type="ECO:0000256" key="1">
    <source>
        <dbReference type="SAM" id="MobiDB-lite"/>
    </source>
</evidence>
<dbReference type="CDD" id="cd00037">
    <property type="entry name" value="CLECT"/>
    <property type="match status" value="1"/>
</dbReference>
<reference evidence="3 4" key="1">
    <citation type="submission" date="2024-02" db="EMBL/GenBank/DDBJ databases">
        <authorList>
            <person name="Daric V."/>
            <person name="Darras S."/>
        </authorList>
    </citation>
    <scope>NUCLEOTIDE SEQUENCE [LARGE SCALE GENOMIC DNA]</scope>
</reference>
<sequence length="232" mass="26032">MFYWLMVLMIYLSQVDGHSDEVCLSLSRGQDDLAPRETIQGPPGRRGPEGPPGPVGENGLPGQCDCSEIDELKKEIQALKDSCIGEVIYHNSCIKLAYLHGRRVSYTEAVRLCAEMNASLAEITSDRMFDLVVNYINQTWGKFSHRSDLVNVWLGMTYQINNNPRHLLTIPSTDSQVATNRWFPGYPTSTNHHTTVLIEIGTISARSTGIFNYYRPTYSSVPLCSRLLKGMI</sequence>
<dbReference type="Gene3D" id="1.20.5.320">
    <property type="entry name" value="6-Phosphogluconate Dehydrogenase, domain 3"/>
    <property type="match status" value="1"/>
</dbReference>
<evidence type="ECO:0000313" key="3">
    <source>
        <dbReference type="EMBL" id="CAK8680173.1"/>
    </source>
</evidence>
<accession>A0ABP0FMC4</accession>
<organism evidence="3 4">
    <name type="scientific">Clavelina lepadiformis</name>
    <name type="common">Light-bulb sea squirt</name>
    <name type="synonym">Ascidia lepadiformis</name>
    <dbReference type="NCBI Taxonomy" id="159417"/>
    <lineage>
        <taxon>Eukaryota</taxon>
        <taxon>Metazoa</taxon>
        <taxon>Chordata</taxon>
        <taxon>Tunicata</taxon>
        <taxon>Ascidiacea</taxon>
        <taxon>Aplousobranchia</taxon>
        <taxon>Clavelinidae</taxon>
        <taxon>Clavelina</taxon>
    </lineage>
</organism>
<dbReference type="SUPFAM" id="SSF56436">
    <property type="entry name" value="C-type lectin-like"/>
    <property type="match status" value="1"/>
</dbReference>
<feature type="chain" id="PRO_5046848692" description="C-type lectin domain-containing protein" evidence="2">
    <location>
        <begin position="18"/>
        <end position="232"/>
    </location>
</feature>
<dbReference type="EMBL" id="CAWYQH010000068">
    <property type="protein sequence ID" value="CAK8680173.1"/>
    <property type="molecule type" value="Genomic_DNA"/>
</dbReference>
<keyword evidence="2" id="KW-0732">Signal</keyword>
<dbReference type="Gene3D" id="3.10.100.10">
    <property type="entry name" value="Mannose-Binding Protein A, subunit A"/>
    <property type="match status" value="1"/>
</dbReference>
<comment type="caution">
    <text evidence="3">The sequence shown here is derived from an EMBL/GenBank/DDBJ whole genome shotgun (WGS) entry which is preliminary data.</text>
</comment>
<evidence type="ECO:0000256" key="2">
    <source>
        <dbReference type="SAM" id="SignalP"/>
    </source>
</evidence>
<gene>
    <name evidence="3" type="ORF">CVLEPA_LOCUS10453</name>
</gene>
<dbReference type="InterPro" id="IPR016187">
    <property type="entry name" value="CTDL_fold"/>
</dbReference>
<name>A0ABP0FMC4_CLALP</name>
<feature type="region of interest" description="Disordered" evidence="1">
    <location>
        <begin position="33"/>
        <end position="60"/>
    </location>
</feature>
<dbReference type="InterPro" id="IPR016186">
    <property type="entry name" value="C-type_lectin-like/link_sf"/>
</dbReference>